<evidence type="ECO:0008006" key="4">
    <source>
        <dbReference type="Google" id="ProtNLM"/>
    </source>
</evidence>
<feature type="region of interest" description="Disordered" evidence="1">
    <location>
        <begin position="21"/>
        <end position="43"/>
    </location>
</feature>
<proteinExistence type="predicted"/>
<dbReference type="Proteomes" id="UP000566663">
    <property type="component" value="Unassembled WGS sequence"/>
</dbReference>
<protein>
    <recommendedName>
        <fullName evidence="4">Lipoprotein</fullName>
    </recommendedName>
</protein>
<dbReference type="AlphaFoldDB" id="A0A7W8HZJ9"/>
<comment type="caution">
    <text evidence="2">The sequence shown here is derived from an EMBL/GenBank/DDBJ whole genome shotgun (WGS) entry which is preliminary data.</text>
</comment>
<organism evidence="2 3">
    <name type="scientific">Brevundimonas basaltis</name>
    <dbReference type="NCBI Taxonomy" id="472166"/>
    <lineage>
        <taxon>Bacteria</taxon>
        <taxon>Pseudomonadati</taxon>
        <taxon>Pseudomonadota</taxon>
        <taxon>Alphaproteobacteria</taxon>
        <taxon>Caulobacterales</taxon>
        <taxon>Caulobacteraceae</taxon>
        <taxon>Brevundimonas</taxon>
    </lineage>
</organism>
<accession>A0A7W8HZJ9</accession>
<dbReference type="RefSeq" id="WP_183253904.1">
    <property type="nucleotide sequence ID" value="NZ_BAAAFF010000005.1"/>
</dbReference>
<dbReference type="EMBL" id="JACHFZ010000002">
    <property type="protein sequence ID" value="MBB5291983.1"/>
    <property type="molecule type" value="Genomic_DNA"/>
</dbReference>
<dbReference type="PROSITE" id="PS51257">
    <property type="entry name" value="PROKAR_LIPOPROTEIN"/>
    <property type="match status" value="1"/>
</dbReference>
<evidence type="ECO:0000256" key="1">
    <source>
        <dbReference type="SAM" id="MobiDB-lite"/>
    </source>
</evidence>
<name>A0A7W8HZJ9_9CAUL</name>
<keyword evidence="3" id="KW-1185">Reference proteome</keyword>
<evidence type="ECO:0000313" key="2">
    <source>
        <dbReference type="EMBL" id="MBB5291983.1"/>
    </source>
</evidence>
<reference evidence="2 3" key="1">
    <citation type="submission" date="2020-08" db="EMBL/GenBank/DDBJ databases">
        <title>Genomic Encyclopedia of Type Strains, Phase IV (KMG-IV): sequencing the most valuable type-strain genomes for metagenomic binning, comparative biology and taxonomic classification.</title>
        <authorList>
            <person name="Goeker M."/>
        </authorList>
    </citation>
    <scope>NUCLEOTIDE SEQUENCE [LARGE SCALE GENOMIC DNA]</scope>
    <source>
        <strain evidence="2 3">DSM 25335</strain>
    </source>
</reference>
<sequence length="160" mass="15928">MRAALLTIALLGLAACDREPAPAASPEPTAISEPAAPLPPASTKASGRVAFVDAGAVVRLSIACSDGKMEVAVPSFERIGSEDRLTLGAGDEAFAFAADLQAPGEGIVAGGPADADLLARLVRGEPVSALYGRQAIGPLQAVQPAAVAEFAARCAEVPAG</sequence>
<gene>
    <name evidence="2" type="ORF">HNQ67_001497</name>
</gene>
<evidence type="ECO:0000313" key="3">
    <source>
        <dbReference type="Proteomes" id="UP000566663"/>
    </source>
</evidence>
<feature type="compositionally biased region" description="Low complexity" evidence="1">
    <location>
        <begin position="21"/>
        <end position="35"/>
    </location>
</feature>